<keyword evidence="4" id="KW-1185">Reference proteome</keyword>
<gene>
    <name evidence="3" type="ORF">EQU50_05950</name>
</gene>
<evidence type="ECO:0000256" key="1">
    <source>
        <dbReference type="SAM" id="MobiDB-lite"/>
    </source>
</evidence>
<comment type="caution">
    <text evidence="3">The sequence shown here is derived from an EMBL/GenBank/DDBJ whole genome shotgun (WGS) entry which is preliminary data.</text>
</comment>
<organism evidence="3 4">
    <name type="scientific">Candidatus Finniella inopinata</name>
    <dbReference type="NCBI Taxonomy" id="1696036"/>
    <lineage>
        <taxon>Bacteria</taxon>
        <taxon>Pseudomonadati</taxon>
        <taxon>Pseudomonadota</taxon>
        <taxon>Alphaproteobacteria</taxon>
        <taxon>Holosporales</taxon>
        <taxon>Candidatus Paracaedibacteraceae</taxon>
        <taxon>Candidatus Finniella</taxon>
    </lineage>
</organism>
<dbReference type="InterPro" id="IPR002044">
    <property type="entry name" value="CBM20"/>
</dbReference>
<evidence type="ECO:0000259" key="2">
    <source>
        <dbReference type="PROSITE" id="PS51166"/>
    </source>
</evidence>
<reference evidence="3 4" key="1">
    <citation type="submission" date="2018-10" db="EMBL/GenBank/DDBJ databases">
        <title>An updated phylogeny of the Alphaproteobacteria reveals that the parasitic Rickettsiales and Holosporales have independent origins.</title>
        <authorList>
            <person name="Munoz-Gomez S.A."/>
            <person name="Hess S."/>
            <person name="Burger G."/>
            <person name="Lang B.F."/>
            <person name="Susko E."/>
            <person name="Slamovits C.H."/>
            <person name="Roger A.J."/>
        </authorList>
    </citation>
    <scope>NUCLEOTIDE SEQUENCE [LARGE SCALE GENOMIC DNA]</scope>
    <source>
        <strain evidence="3">HOLO01</strain>
    </source>
</reference>
<sequence>MGNHPLLGGSASSKVDGSMTSNPIARPDFLNVMINTTNNPTGTNIWKTLPITFPIGVALPNGNSISYEFGAMSLDKSGTTTTIQDIEKPQSRTLSGTGNQVVTGTYISSATIFSLATRKTNVYLTGSVVELGTWSTTTGAIAMTSTGNKTTAGVPLLAASIKFNNPYSSVSYKYITKNGSNITWYSGNNLTISPLSKSQTNDTW</sequence>
<feature type="region of interest" description="Disordered" evidence="1">
    <location>
        <begin position="1"/>
        <end position="20"/>
    </location>
</feature>
<feature type="domain" description="CBM20" evidence="2">
    <location>
        <begin position="95"/>
        <end position="204"/>
    </location>
</feature>
<dbReference type="AlphaFoldDB" id="A0A4Q7DFV8"/>
<dbReference type="SUPFAM" id="SSF49452">
    <property type="entry name" value="Starch-binding domain-like"/>
    <property type="match status" value="1"/>
</dbReference>
<dbReference type="RefSeq" id="WP_130154225.1">
    <property type="nucleotide sequence ID" value="NZ_SCFB01000007.1"/>
</dbReference>
<name>A0A4Q7DFV8_9PROT</name>
<dbReference type="Proteomes" id="UP000293550">
    <property type="component" value="Unassembled WGS sequence"/>
</dbReference>
<dbReference type="Pfam" id="PF00686">
    <property type="entry name" value="CBM_20"/>
    <property type="match status" value="1"/>
</dbReference>
<dbReference type="OrthoDB" id="9805159at2"/>
<dbReference type="InterPro" id="IPR013783">
    <property type="entry name" value="Ig-like_fold"/>
</dbReference>
<protein>
    <recommendedName>
        <fullName evidence="2">CBM20 domain-containing protein</fullName>
    </recommendedName>
</protein>
<feature type="compositionally biased region" description="Polar residues" evidence="1">
    <location>
        <begin position="10"/>
        <end position="20"/>
    </location>
</feature>
<dbReference type="InterPro" id="IPR013784">
    <property type="entry name" value="Carb-bd-like_fold"/>
</dbReference>
<dbReference type="GO" id="GO:2001070">
    <property type="term" value="F:starch binding"/>
    <property type="evidence" value="ECO:0007669"/>
    <property type="project" value="InterPro"/>
</dbReference>
<proteinExistence type="predicted"/>
<dbReference type="SMART" id="SM01065">
    <property type="entry name" value="CBM_2"/>
    <property type="match status" value="1"/>
</dbReference>
<evidence type="ECO:0000313" key="3">
    <source>
        <dbReference type="EMBL" id="RZI45643.1"/>
    </source>
</evidence>
<accession>A0A4Q7DFV8</accession>
<dbReference type="Gene3D" id="2.60.40.10">
    <property type="entry name" value="Immunoglobulins"/>
    <property type="match status" value="1"/>
</dbReference>
<evidence type="ECO:0000313" key="4">
    <source>
        <dbReference type="Proteomes" id="UP000293550"/>
    </source>
</evidence>
<dbReference type="EMBL" id="SCFB01000007">
    <property type="protein sequence ID" value="RZI45643.1"/>
    <property type="molecule type" value="Genomic_DNA"/>
</dbReference>
<dbReference type="PROSITE" id="PS51166">
    <property type="entry name" value="CBM20"/>
    <property type="match status" value="1"/>
</dbReference>